<comment type="caution">
    <text evidence="7">The sequence shown here is derived from an EMBL/GenBank/DDBJ whole genome shotgun (WGS) entry which is preliminary data.</text>
</comment>
<name>A0A7W9B6B9_9SPHN</name>
<sequence>MEVLLTSTAVVALAEIGDKTQLLAILLATRFRRPTPIILGILVATLANHALAALLGAQAAAFFDSPIFRYAIGASFVAMAAWTLIPDNLDEEEAPAPRFGAFLTTLVAFFLVEMGDKTQVATIALGARFHDVIAVTAGTTLGMMIANVPAIFLGHELLKRVDLAKVRLVAAALFLAIGLWVLAQTAGWFG</sequence>
<feature type="transmembrane region" description="Helical" evidence="6">
    <location>
        <begin position="132"/>
        <end position="154"/>
    </location>
</feature>
<dbReference type="PANTHER" id="PTHR12608:SF1">
    <property type="entry name" value="TRANSMEMBRANE PROTEIN 165"/>
    <property type="match status" value="1"/>
</dbReference>
<dbReference type="Proteomes" id="UP000537161">
    <property type="component" value="Unassembled WGS sequence"/>
</dbReference>
<feature type="transmembrane region" description="Helical" evidence="6">
    <location>
        <begin position="37"/>
        <end position="61"/>
    </location>
</feature>
<evidence type="ECO:0000256" key="6">
    <source>
        <dbReference type="RuleBase" id="RU365102"/>
    </source>
</evidence>
<feature type="transmembrane region" description="Helical" evidence="6">
    <location>
        <begin position="166"/>
        <end position="189"/>
    </location>
</feature>
<keyword evidence="8" id="KW-1185">Reference proteome</keyword>
<feature type="transmembrane region" description="Helical" evidence="6">
    <location>
        <begin position="67"/>
        <end position="84"/>
    </location>
</feature>
<dbReference type="InterPro" id="IPR001727">
    <property type="entry name" value="GDT1-like"/>
</dbReference>
<gene>
    <name evidence="7" type="ORF">FHR21_002026</name>
</gene>
<dbReference type="GO" id="GO:0046873">
    <property type="term" value="F:metal ion transmembrane transporter activity"/>
    <property type="evidence" value="ECO:0007669"/>
    <property type="project" value="InterPro"/>
</dbReference>
<evidence type="ECO:0000256" key="5">
    <source>
        <dbReference type="ARBA" id="ARBA00023136"/>
    </source>
</evidence>
<evidence type="ECO:0000256" key="4">
    <source>
        <dbReference type="ARBA" id="ARBA00022989"/>
    </source>
</evidence>
<protein>
    <recommendedName>
        <fullName evidence="6">GDT1 family protein</fullName>
    </recommendedName>
</protein>
<evidence type="ECO:0000256" key="1">
    <source>
        <dbReference type="ARBA" id="ARBA00004141"/>
    </source>
</evidence>
<dbReference type="RefSeq" id="WP_184097781.1">
    <property type="nucleotide sequence ID" value="NZ_JACIJH010000005.1"/>
</dbReference>
<feature type="transmembrane region" description="Helical" evidence="6">
    <location>
        <begin position="96"/>
        <end position="112"/>
    </location>
</feature>
<evidence type="ECO:0000313" key="7">
    <source>
        <dbReference type="EMBL" id="MBB5706669.1"/>
    </source>
</evidence>
<accession>A0A7W9B6B9</accession>
<dbReference type="AlphaFoldDB" id="A0A7W9B6B9"/>
<keyword evidence="4 6" id="KW-1133">Transmembrane helix</keyword>
<comment type="similarity">
    <text evidence="2 6">Belongs to the GDT1 family.</text>
</comment>
<dbReference type="GO" id="GO:0016020">
    <property type="term" value="C:membrane"/>
    <property type="evidence" value="ECO:0007669"/>
    <property type="project" value="UniProtKB-SubCell"/>
</dbReference>
<keyword evidence="5 6" id="KW-0472">Membrane</keyword>
<comment type="subcellular location">
    <subcellularLocation>
        <location evidence="1 6">Membrane</location>
        <topology evidence="1 6">Multi-pass membrane protein</topology>
    </subcellularLocation>
</comment>
<reference evidence="7 8" key="1">
    <citation type="submission" date="2020-08" db="EMBL/GenBank/DDBJ databases">
        <title>Genomic Encyclopedia of Type Strains, Phase IV (KMG-IV): sequencing the most valuable type-strain genomes for metagenomic binning, comparative biology and taxonomic classification.</title>
        <authorList>
            <person name="Goeker M."/>
        </authorList>
    </citation>
    <scope>NUCLEOTIDE SEQUENCE [LARGE SCALE GENOMIC DNA]</scope>
    <source>
        <strain evidence="7 8">DSM 27163</strain>
    </source>
</reference>
<proteinExistence type="inferred from homology"/>
<dbReference type="Pfam" id="PF01169">
    <property type="entry name" value="GDT1"/>
    <property type="match status" value="2"/>
</dbReference>
<dbReference type="EMBL" id="JACIJH010000005">
    <property type="protein sequence ID" value="MBB5706669.1"/>
    <property type="molecule type" value="Genomic_DNA"/>
</dbReference>
<evidence type="ECO:0000256" key="2">
    <source>
        <dbReference type="ARBA" id="ARBA00009190"/>
    </source>
</evidence>
<dbReference type="PANTHER" id="PTHR12608">
    <property type="entry name" value="TRANSMEMBRANE PROTEIN HTP-1 RELATED"/>
    <property type="match status" value="1"/>
</dbReference>
<evidence type="ECO:0000256" key="3">
    <source>
        <dbReference type="ARBA" id="ARBA00022692"/>
    </source>
</evidence>
<evidence type="ECO:0000313" key="8">
    <source>
        <dbReference type="Proteomes" id="UP000537161"/>
    </source>
</evidence>
<keyword evidence="3 6" id="KW-0812">Transmembrane</keyword>
<organism evidence="7 8">
    <name type="scientific">Sphingopyxis panaciterrulae</name>
    <dbReference type="NCBI Taxonomy" id="462372"/>
    <lineage>
        <taxon>Bacteria</taxon>
        <taxon>Pseudomonadati</taxon>
        <taxon>Pseudomonadota</taxon>
        <taxon>Alphaproteobacteria</taxon>
        <taxon>Sphingomonadales</taxon>
        <taxon>Sphingomonadaceae</taxon>
        <taxon>Sphingopyxis</taxon>
    </lineage>
</organism>